<reference evidence="5" key="1">
    <citation type="submission" date="2017-09" db="EMBL/GenBank/DDBJ databases">
        <authorList>
            <person name="Varghese N."/>
            <person name="Submissions S."/>
        </authorList>
    </citation>
    <scope>NUCLEOTIDE SEQUENCE [LARGE SCALE GENOMIC DNA]</scope>
    <source>
        <strain evidence="5">MSL47</strain>
    </source>
</reference>
<protein>
    <submittedName>
        <fullName evidence="4">Carbohydrate ABC transporter substrate-binding protein, CUT1 family</fullName>
    </submittedName>
</protein>
<dbReference type="GO" id="GO:0015768">
    <property type="term" value="P:maltose transport"/>
    <property type="evidence" value="ECO:0007669"/>
    <property type="project" value="TreeGrafter"/>
</dbReference>
<dbReference type="AlphaFoldDB" id="A0A285GZ37"/>
<dbReference type="GO" id="GO:0055052">
    <property type="term" value="C:ATP-binding cassette (ABC) transporter complex, substrate-binding subunit-containing"/>
    <property type="evidence" value="ECO:0007669"/>
    <property type="project" value="TreeGrafter"/>
</dbReference>
<evidence type="ECO:0000256" key="1">
    <source>
        <dbReference type="ARBA" id="ARBA00008520"/>
    </source>
</evidence>
<evidence type="ECO:0000256" key="3">
    <source>
        <dbReference type="ARBA" id="ARBA00022729"/>
    </source>
</evidence>
<dbReference type="PANTHER" id="PTHR30061:SF50">
    <property type="entry name" value="MALTOSE_MALTODEXTRIN-BINDING PERIPLASMIC PROTEIN"/>
    <property type="match status" value="1"/>
</dbReference>
<dbReference type="SUPFAM" id="SSF53850">
    <property type="entry name" value="Periplasmic binding protein-like II"/>
    <property type="match status" value="1"/>
</dbReference>
<dbReference type="EMBL" id="OBDZ01000012">
    <property type="protein sequence ID" value="SNY28757.1"/>
    <property type="molecule type" value="Genomic_DNA"/>
</dbReference>
<name>A0A285GZ37_9FIRM</name>
<dbReference type="GO" id="GO:1901982">
    <property type="term" value="F:maltose binding"/>
    <property type="evidence" value="ECO:0007669"/>
    <property type="project" value="TreeGrafter"/>
</dbReference>
<organism evidence="4 5">
    <name type="scientific">Orenia metallireducens</name>
    <dbReference type="NCBI Taxonomy" id="1413210"/>
    <lineage>
        <taxon>Bacteria</taxon>
        <taxon>Bacillati</taxon>
        <taxon>Bacillota</taxon>
        <taxon>Clostridia</taxon>
        <taxon>Halanaerobiales</taxon>
        <taxon>Halobacteroidaceae</taxon>
        <taxon>Orenia</taxon>
    </lineage>
</organism>
<evidence type="ECO:0000313" key="4">
    <source>
        <dbReference type="EMBL" id="SNY28757.1"/>
    </source>
</evidence>
<sequence>MKRRIISILVMVFVLLLLVAACNSSKEVLKQQNIRQAKEVEKNFLGLDLREVSSEVKIKLWEDIKPVVGHTIDQLIEKFQKENPNIIVERTHMEAEDLIENTQRSFIVGNGPTLTLSSFDDIGPFSTMGIAQPLEGLMSENMKNMYVENALPAMSLTGHVYGVPNTLNSQLTLFYNKKLVDKAPESWEELISMAKDVTKDIDGDGKIDQYGLVYPLTEAVWWLVFYRGFGGCLFDQSDSLRFNAEATKDALQFVYDLKFKDKVVPENADYKLMDNLFKEGKVAFIINGNWSYGDHIKAKGVDLGIVLLPKFKKAAEYAQPMISGSGYTMLAKLSETEQVAALKFIKFMTGKEAQRIFAKKHKLFPINKSVYQLVSVREELIMNDYTKELRNTESMPVTSEISMVVGDIHLVLEKLIAGDLDPDSGAAQIHEIVEKMGSEMQ</sequence>
<dbReference type="Pfam" id="PF13416">
    <property type="entry name" value="SBP_bac_8"/>
    <property type="match status" value="1"/>
</dbReference>
<dbReference type="Gene3D" id="3.40.190.10">
    <property type="entry name" value="Periplasmic binding protein-like II"/>
    <property type="match status" value="2"/>
</dbReference>
<evidence type="ECO:0000313" key="5">
    <source>
        <dbReference type="Proteomes" id="UP000219573"/>
    </source>
</evidence>
<dbReference type="InterPro" id="IPR006059">
    <property type="entry name" value="SBP"/>
</dbReference>
<gene>
    <name evidence="4" type="ORF">SAMN06265827_11248</name>
</gene>
<proteinExistence type="inferred from homology"/>
<accession>A0A285GZ37</accession>
<dbReference type="PANTHER" id="PTHR30061">
    <property type="entry name" value="MALTOSE-BINDING PERIPLASMIC PROTEIN"/>
    <property type="match status" value="1"/>
</dbReference>
<evidence type="ECO:0000256" key="2">
    <source>
        <dbReference type="ARBA" id="ARBA00022448"/>
    </source>
</evidence>
<dbReference type="RefSeq" id="WP_097017834.1">
    <property type="nucleotide sequence ID" value="NZ_OBDZ01000012.1"/>
</dbReference>
<dbReference type="Proteomes" id="UP000219573">
    <property type="component" value="Unassembled WGS sequence"/>
</dbReference>
<keyword evidence="2" id="KW-0813">Transport</keyword>
<dbReference type="OrthoDB" id="9766758at2"/>
<keyword evidence="5" id="KW-1185">Reference proteome</keyword>
<dbReference type="GO" id="GO:0042956">
    <property type="term" value="P:maltodextrin transmembrane transport"/>
    <property type="evidence" value="ECO:0007669"/>
    <property type="project" value="TreeGrafter"/>
</dbReference>
<comment type="similarity">
    <text evidence="1">Belongs to the bacterial solute-binding protein 1 family.</text>
</comment>
<dbReference type="PROSITE" id="PS51257">
    <property type="entry name" value="PROKAR_LIPOPROTEIN"/>
    <property type="match status" value="1"/>
</dbReference>
<keyword evidence="3" id="KW-0732">Signal</keyword>